<reference evidence="2 3" key="1">
    <citation type="journal article" date="2018" name="Evol. Lett.">
        <title>Horizontal gene cluster transfer increased hallucinogenic mushroom diversity.</title>
        <authorList>
            <person name="Reynolds H.T."/>
            <person name="Vijayakumar V."/>
            <person name="Gluck-Thaler E."/>
            <person name="Korotkin H.B."/>
            <person name="Matheny P.B."/>
            <person name="Slot J.C."/>
        </authorList>
    </citation>
    <scope>NUCLEOTIDE SEQUENCE [LARGE SCALE GENOMIC DNA]</scope>
    <source>
        <strain evidence="2 3">2629</strain>
    </source>
</reference>
<keyword evidence="3" id="KW-1185">Reference proteome</keyword>
<name>A0A409VKX5_9AGAR</name>
<evidence type="ECO:0000259" key="1">
    <source>
        <dbReference type="Pfam" id="PF12146"/>
    </source>
</evidence>
<sequence length="321" mass="36019">MGLASDLLYLLRHRTRIFIYSGAHFPNTYRNRIYRIPYYDLGPCGKFEHLGVTTPDNIKLVFYRFSHRVPSESKGTVIIFHGNGSISGNMNDVAAGFFDMGFDAIQAEYRGYGRSTGFPSAKGLRIDAQTVLDAVCDDPLTSQKPIIIFGHSLGGAVAIDLACRNEDNWISALILDNTFTSLPDVVKDMPIIGFLGYTGYLWPERWPSANRLNKLSPKMPILMLSGSDDRVVPPSQMKTLYEIAVGRGRDQVHQASMVEEDRGEVRFELLEGHGHCNNIEHPRHWEIIREFLRSSLKLNFDAPGEGTATFALDASRLSFEE</sequence>
<protein>
    <recommendedName>
        <fullName evidence="1">Serine aminopeptidase S33 domain-containing protein</fullName>
    </recommendedName>
</protein>
<dbReference type="InParanoid" id="A0A409VKX5"/>
<dbReference type="GO" id="GO:0016020">
    <property type="term" value="C:membrane"/>
    <property type="evidence" value="ECO:0007669"/>
    <property type="project" value="TreeGrafter"/>
</dbReference>
<accession>A0A409VKX5</accession>
<dbReference type="STRING" id="181874.A0A409VKX5"/>
<dbReference type="Pfam" id="PF12146">
    <property type="entry name" value="Hydrolase_4"/>
    <property type="match status" value="1"/>
</dbReference>
<dbReference type="GO" id="GO:0008474">
    <property type="term" value="F:palmitoyl-(protein) hydrolase activity"/>
    <property type="evidence" value="ECO:0007669"/>
    <property type="project" value="TreeGrafter"/>
</dbReference>
<dbReference type="OrthoDB" id="10249433at2759"/>
<comment type="caution">
    <text evidence="2">The sequence shown here is derived from an EMBL/GenBank/DDBJ whole genome shotgun (WGS) entry which is preliminary data.</text>
</comment>
<dbReference type="EMBL" id="NHTK01006031">
    <property type="protein sequence ID" value="PPQ66910.1"/>
    <property type="molecule type" value="Genomic_DNA"/>
</dbReference>
<dbReference type="SUPFAM" id="SSF53474">
    <property type="entry name" value="alpha/beta-Hydrolases"/>
    <property type="match status" value="1"/>
</dbReference>
<gene>
    <name evidence="2" type="ORF">CVT24_008525</name>
</gene>
<evidence type="ECO:0000313" key="3">
    <source>
        <dbReference type="Proteomes" id="UP000284842"/>
    </source>
</evidence>
<dbReference type="AlphaFoldDB" id="A0A409VKX5"/>
<dbReference type="InterPro" id="IPR029058">
    <property type="entry name" value="AB_hydrolase_fold"/>
</dbReference>
<feature type="domain" description="Serine aminopeptidase S33" evidence="1">
    <location>
        <begin position="72"/>
        <end position="207"/>
    </location>
</feature>
<organism evidence="2 3">
    <name type="scientific">Panaeolus cyanescens</name>
    <dbReference type="NCBI Taxonomy" id="181874"/>
    <lineage>
        <taxon>Eukaryota</taxon>
        <taxon>Fungi</taxon>
        <taxon>Dikarya</taxon>
        <taxon>Basidiomycota</taxon>
        <taxon>Agaricomycotina</taxon>
        <taxon>Agaricomycetes</taxon>
        <taxon>Agaricomycetidae</taxon>
        <taxon>Agaricales</taxon>
        <taxon>Agaricineae</taxon>
        <taxon>Galeropsidaceae</taxon>
        <taxon>Panaeolus</taxon>
    </lineage>
</organism>
<proteinExistence type="predicted"/>
<dbReference type="PANTHER" id="PTHR12277:SF81">
    <property type="entry name" value="PROTEIN ABHD13"/>
    <property type="match status" value="1"/>
</dbReference>
<dbReference type="InterPro" id="IPR022742">
    <property type="entry name" value="Hydrolase_4"/>
</dbReference>
<dbReference type="PANTHER" id="PTHR12277">
    <property type="entry name" value="ALPHA/BETA HYDROLASE DOMAIN-CONTAINING PROTEIN"/>
    <property type="match status" value="1"/>
</dbReference>
<evidence type="ECO:0000313" key="2">
    <source>
        <dbReference type="EMBL" id="PPQ66910.1"/>
    </source>
</evidence>
<dbReference type="Gene3D" id="3.40.50.1820">
    <property type="entry name" value="alpha/beta hydrolase"/>
    <property type="match status" value="1"/>
</dbReference>
<dbReference type="Proteomes" id="UP000284842">
    <property type="component" value="Unassembled WGS sequence"/>
</dbReference>